<dbReference type="AlphaFoldDB" id="A0A8S1LMJ0"/>
<reference evidence="4" key="1">
    <citation type="submission" date="2021-01" db="EMBL/GenBank/DDBJ databases">
        <authorList>
            <consortium name="Genoscope - CEA"/>
            <person name="William W."/>
        </authorList>
    </citation>
    <scope>NUCLEOTIDE SEQUENCE</scope>
</reference>
<dbReference type="GO" id="GO:0008234">
    <property type="term" value="F:cysteine-type peptidase activity"/>
    <property type="evidence" value="ECO:0007669"/>
    <property type="project" value="InterPro"/>
</dbReference>
<gene>
    <name evidence="4" type="ORF">PSON_ATCC_30995.1.T0250109</name>
</gene>
<keyword evidence="1" id="KW-0645">Protease</keyword>
<dbReference type="Pfam" id="PF02902">
    <property type="entry name" value="Peptidase_C48"/>
    <property type="match status" value="1"/>
</dbReference>
<evidence type="ECO:0000256" key="1">
    <source>
        <dbReference type="ARBA" id="ARBA00022670"/>
    </source>
</evidence>
<dbReference type="OrthoDB" id="307141at2759"/>
<evidence type="ECO:0000259" key="3">
    <source>
        <dbReference type="PROSITE" id="PS50600"/>
    </source>
</evidence>
<evidence type="ECO:0000256" key="2">
    <source>
        <dbReference type="ARBA" id="ARBA00022801"/>
    </source>
</evidence>
<comment type="caution">
    <text evidence="4">The sequence shown here is derived from an EMBL/GenBank/DDBJ whole genome shotgun (WGS) entry which is preliminary data.</text>
</comment>
<evidence type="ECO:0000313" key="5">
    <source>
        <dbReference type="Proteomes" id="UP000692954"/>
    </source>
</evidence>
<organism evidence="4 5">
    <name type="scientific">Paramecium sonneborni</name>
    <dbReference type="NCBI Taxonomy" id="65129"/>
    <lineage>
        <taxon>Eukaryota</taxon>
        <taxon>Sar</taxon>
        <taxon>Alveolata</taxon>
        <taxon>Ciliophora</taxon>
        <taxon>Intramacronucleata</taxon>
        <taxon>Oligohymenophorea</taxon>
        <taxon>Peniculida</taxon>
        <taxon>Parameciidae</taxon>
        <taxon>Paramecium</taxon>
    </lineage>
</organism>
<name>A0A8S1LMJ0_9CILI</name>
<proteinExistence type="predicted"/>
<feature type="domain" description="Ubiquitin-like protease family profile" evidence="3">
    <location>
        <begin position="39"/>
        <end position="293"/>
    </location>
</feature>
<sequence>MLTLNRLEELQETHKILYVSPNNYRKISMINERNSLYGVTVDFKFLSEILTNQFLTSSHLLFYSNLFRQTYKNVKIAVAQCYFFAEYIETSTQQIDNKILDSQLLGNKQDFDEKKNTKNQNLQDEFQNKSIYQQQEQSQQQQTQQQNISEQKLISNNKEWTFQITNITLVQNKQLKNNEKYNVNKLENLLTQMATQNELKDINELKSQDYLYFPINLQNYHWISLVVSLNENLIFYFDSSQPKVDENIKKAVFEILKYIGVKQFQEFKIQTYYNKQENGFDCGIFSLISLLYTYRQQQYDYNQQIVTKYRKYVLYNLAIIGSQMEISKELFERIIQLSLQTQ</sequence>
<accession>A0A8S1LMJ0</accession>
<protein>
    <recommendedName>
        <fullName evidence="3">Ubiquitin-like protease family profile domain-containing protein</fullName>
    </recommendedName>
</protein>
<dbReference type="InterPro" id="IPR003653">
    <property type="entry name" value="Peptidase_C48_C"/>
</dbReference>
<dbReference type="Proteomes" id="UP000692954">
    <property type="component" value="Unassembled WGS sequence"/>
</dbReference>
<evidence type="ECO:0000313" key="4">
    <source>
        <dbReference type="EMBL" id="CAD8069160.1"/>
    </source>
</evidence>
<dbReference type="PROSITE" id="PS50600">
    <property type="entry name" value="ULP_PROTEASE"/>
    <property type="match status" value="1"/>
</dbReference>
<dbReference type="GO" id="GO:0006508">
    <property type="term" value="P:proteolysis"/>
    <property type="evidence" value="ECO:0007669"/>
    <property type="project" value="UniProtKB-KW"/>
</dbReference>
<keyword evidence="2" id="KW-0378">Hydrolase</keyword>
<keyword evidence="5" id="KW-1185">Reference proteome</keyword>
<dbReference type="EMBL" id="CAJJDN010000025">
    <property type="protein sequence ID" value="CAD8069160.1"/>
    <property type="molecule type" value="Genomic_DNA"/>
</dbReference>